<sequence>MNTGVQNFGQVLNIWKTRIGKELSPQEKKIAQAQATNTSFSPTQNITRVNPKALKKFQEKLDARLESFTSEPTKTDKYGRPVLPRHEMVIKSSISTAAAAKGRGLIANGVVTRIKEYLNTLTEQGRTPHAKSVAEAKQLAELANKHAKSADEHGVRAQNSSANIEIEKKRLVNEEAADKTMVDKYLTTKDNIQKYKNIITKSASNKKDAEKRLKTDSCLKALEGNMQEHRSKIIESASNTGNVEKILGKIGEHLEDLKNNIQKAEKERESATIFSEKVERIGEEVEKIRKETVSKRTFRSSPRYSRGE</sequence>
<dbReference type="RefSeq" id="WP_072550775.1">
    <property type="nucleotide sequence ID" value="NZ_CP021659.1"/>
</dbReference>
<organism evidence="2 3">
    <name type="scientific">Candidatus Fukatsuia symbiotica</name>
    <dbReference type="NCBI Taxonomy" id="1878942"/>
    <lineage>
        <taxon>Bacteria</taxon>
        <taxon>Pseudomonadati</taxon>
        <taxon>Pseudomonadota</taxon>
        <taxon>Gammaproteobacteria</taxon>
        <taxon>Enterobacterales</taxon>
        <taxon>Yersiniaceae</taxon>
        <taxon>Candidatus Fukatsuia</taxon>
    </lineage>
</organism>
<feature type="coiled-coil region" evidence="1">
    <location>
        <begin position="247"/>
        <end position="274"/>
    </location>
</feature>
<protein>
    <submittedName>
        <fullName evidence="2">Uncharacterized protein</fullName>
    </submittedName>
</protein>
<gene>
    <name evidence="2" type="ORF">CCS41_00175</name>
</gene>
<evidence type="ECO:0000256" key="1">
    <source>
        <dbReference type="SAM" id="Coils"/>
    </source>
</evidence>
<reference evidence="2 3" key="1">
    <citation type="submission" date="2017-05" db="EMBL/GenBank/DDBJ databases">
        <title>Genome sequence of Candidatus Fukatsuia symbiotica and Candidatus Hamiltonella defensa from Acyrthosiphon pisum strain 5D.</title>
        <authorList>
            <person name="Patel V.A."/>
            <person name="Chevignon G."/>
            <person name="Russell J.A."/>
            <person name="Oliver K.M."/>
        </authorList>
    </citation>
    <scope>NUCLEOTIDE SEQUENCE [LARGE SCALE GENOMIC DNA]</scope>
    <source>
        <strain evidence="2 3">5D</strain>
    </source>
</reference>
<keyword evidence="1" id="KW-0175">Coiled coil</keyword>
<accession>A0A2Y9CKA2</accession>
<evidence type="ECO:0000313" key="2">
    <source>
        <dbReference type="EMBL" id="AWK13267.1"/>
    </source>
</evidence>
<keyword evidence="3" id="KW-1185">Reference proteome</keyword>
<name>A0A2Y9CKA2_9GAMM</name>
<evidence type="ECO:0000313" key="3">
    <source>
        <dbReference type="Proteomes" id="UP000261875"/>
    </source>
</evidence>
<dbReference type="Proteomes" id="UP000261875">
    <property type="component" value="Chromosome"/>
</dbReference>
<proteinExistence type="predicted"/>
<dbReference type="AlphaFoldDB" id="A0A2Y9CKA2"/>
<dbReference type="KEGG" id="fsm:CCS41_00175"/>
<dbReference type="STRING" id="1878942.GCA_900128755_01553"/>
<dbReference type="EMBL" id="CP021659">
    <property type="protein sequence ID" value="AWK13267.1"/>
    <property type="molecule type" value="Genomic_DNA"/>
</dbReference>